<comment type="similarity">
    <text evidence="2">Belongs to the archaeal/bacterial/fungal opsin family.</text>
</comment>
<dbReference type="InterPro" id="IPR001425">
    <property type="entry name" value="Arc/bac/fun_rhodopsins"/>
</dbReference>
<keyword evidence="10" id="KW-0675">Receptor</keyword>
<feature type="transmembrane region" description="Helical" evidence="11">
    <location>
        <begin position="6"/>
        <end position="30"/>
    </location>
</feature>
<dbReference type="Pfam" id="PF01036">
    <property type="entry name" value="Bac_rhodopsin"/>
    <property type="match status" value="1"/>
</dbReference>
<evidence type="ECO:0000256" key="9">
    <source>
        <dbReference type="ARBA" id="ARBA00023136"/>
    </source>
</evidence>
<evidence type="ECO:0000256" key="1">
    <source>
        <dbReference type="ARBA" id="ARBA00004141"/>
    </source>
</evidence>
<feature type="transmembrane region" description="Helical" evidence="11">
    <location>
        <begin position="176"/>
        <end position="195"/>
    </location>
</feature>
<keyword evidence="9 11" id="KW-0472">Membrane</keyword>
<evidence type="ECO:0000256" key="5">
    <source>
        <dbReference type="ARBA" id="ARBA00022692"/>
    </source>
</evidence>
<dbReference type="EMBL" id="MN740950">
    <property type="protein sequence ID" value="QHU19442.1"/>
    <property type="molecule type" value="Genomic_DNA"/>
</dbReference>
<evidence type="ECO:0000256" key="10">
    <source>
        <dbReference type="ARBA" id="ARBA00023170"/>
    </source>
</evidence>
<dbReference type="PROSITE" id="PS00950">
    <property type="entry name" value="BACTERIAL_OPSIN_1"/>
    <property type="match status" value="1"/>
</dbReference>
<dbReference type="GO" id="GO:0005216">
    <property type="term" value="F:monoatomic ion channel activity"/>
    <property type="evidence" value="ECO:0007669"/>
    <property type="project" value="InterPro"/>
</dbReference>
<dbReference type="GO" id="GO:0007602">
    <property type="term" value="P:phototransduction"/>
    <property type="evidence" value="ECO:0007669"/>
    <property type="project" value="UniProtKB-KW"/>
</dbReference>
<evidence type="ECO:0000256" key="3">
    <source>
        <dbReference type="ARBA" id="ARBA00022543"/>
    </source>
</evidence>
<feature type="transmembrane region" description="Helical" evidence="11">
    <location>
        <begin position="117"/>
        <end position="136"/>
    </location>
</feature>
<dbReference type="InterPro" id="IPR018229">
    <property type="entry name" value="Rhodopsin_retinal_BS"/>
</dbReference>
<dbReference type="SUPFAM" id="SSF81321">
    <property type="entry name" value="Family A G protein-coupled receptor-like"/>
    <property type="match status" value="1"/>
</dbReference>
<dbReference type="GO" id="GO:0016020">
    <property type="term" value="C:membrane"/>
    <property type="evidence" value="ECO:0007669"/>
    <property type="project" value="UniProtKB-SubCell"/>
</dbReference>
<keyword evidence="7 11" id="KW-1133">Transmembrane helix</keyword>
<evidence type="ECO:0000256" key="6">
    <source>
        <dbReference type="ARBA" id="ARBA00022925"/>
    </source>
</evidence>
<evidence type="ECO:0000256" key="7">
    <source>
        <dbReference type="ARBA" id="ARBA00022989"/>
    </source>
</evidence>
<reference evidence="12" key="1">
    <citation type="journal article" date="2020" name="Nature">
        <title>Giant virus diversity and host interactions through global metagenomics.</title>
        <authorList>
            <person name="Schulz F."/>
            <person name="Roux S."/>
            <person name="Paez-Espino D."/>
            <person name="Jungbluth S."/>
            <person name="Walsh D.A."/>
            <person name="Denef V.J."/>
            <person name="McMahon K.D."/>
            <person name="Konstantinidis K.T."/>
            <person name="Eloe-Fadrosh E.A."/>
            <person name="Kyrpides N.C."/>
            <person name="Woyke T."/>
        </authorList>
    </citation>
    <scope>NUCLEOTIDE SEQUENCE</scope>
    <source>
        <strain evidence="12">GVMAG-S-3300013014-104</strain>
    </source>
</reference>
<feature type="transmembrane region" description="Helical" evidence="11">
    <location>
        <begin position="207"/>
        <end position="224"/>
    </location>
</feature>
<evidence type="ECO:0000256" key="8">
    <source>
        <dbReference type="ARBA" id="ARBA00022991"/>
    </source>
</evidence>
<sequence>MIKLNIYLSLVISFIIQIITAFIEVISLFTNIPSKFVFLKQMLVLELIVQFIQGSFYTNWLLNYNNISNVTPLRYFDWFFTTPIMLINLIFCLLFFQYLDNNIIEKFNLLSVFNKEFYSIITILLCNFLMLLFGYLATISLIPLSLGIFLGFFPFLFYFYFIYMKYVILSKDGYKIFFYFFIYWSFYGVSAFLPYKIKNICYNILDLFSKNFFGLFLSYLIYYYKS</sequence>
<accession>A0A6C0KN58</accession>
<keyword evidence="6" id="KW-0681">Retinal protein</keyword>
<keyword evidence="4" id="KW-0716">Sensory transduction</keyword>
<keyword evidence="8" id="KW-0157">Chromophore</keyword>
<proteinExistence type="inferred from homology"/>
<protein>
    <submittedName>
        <fullName evidence="12">Uncharacterized protein</fullName>
    </submittedName>
</protein>
<feature type="transmembrane region" description="Helical" evidence="11">
    <location>
        <begin position="75"/>
        <end position="96"/>
    </location>
</feature>
<keyword evidence="3" id="KW-0600">Photoreceptor protein</keyword>
<dbReference type="AlphaFoldDB" id="A0A6C0KN58"/>
<dbReference type="Gene3D" id="1.20.1070.10">
    <property type="entry name" value="Rhodopsin 7-helix transmembrane proteins"/>
    <property type="match status" value="1"/>
</dbReference>
<name>A0A6C0KN58_9ZZZZ</name>
<evidence type="ECO:0000256" key="4">
    <source>
        <dbReference type="ARBA" id="ARBA00022606"/>
    </source>
</evidence>
<evidence type="ECO:0000256" key="11">
    <source>
        <dbReference type="SAM" id="Phobius"/>
    </source>
</evidence>
<evidence type="ECO:0000256" key="2">
    <source>
        <dbReference type="ARBA" id="ARBA00008130"/>
    </source>
</evidence>
<keyword evidence="5 11" id="KW-0812">Transmembrane</keyword>
<feature type="transmembrane region" description="Helical" evidence="11">
    <location>
        <begin position="42"/>
        <end position="63"/>
    </location>
</feature>
<comment type="subcellular location">
    <subcellularLocation>
        <location evidence="1">Membrane</location>
        <topology evidence="1">Multi-pass membrane protein</topology>
    </subcellularLocation>
</comment>
<evidence type="ECO:0000313" key="12">
    <source>
        <dbReference type="EMBL" id="QHU19442.1"/>
    </source>
</evidence>
<dbReference type="GO" id="GO:0009881">
    <property type="term" value="F:photoreceptor activity"/>
    <property type="evidence" value="ECO:0007669"/>
    <property type="project" value="UniProtKB-KW"/>
</dbReference>
<feature type="transmembrane region" description="Helical" evidence="11">
    <location>
        <begin position="142"/>
        <end position="164"/>
    </location>
</feature>
<organism evidence="12">
    <name type="scientific">viral metagenome</name>
    <dbReference type="NCBI Taxonomy" id="1070528"/>
    <lineage>
        <taxon>unclassified sequences</taxon>
        <taxon>metagenomes</taxon>
        <taxon>organismal metagenomes</taxon>
    </lineage>
</organism>